<dbReference type="InterPro" id="IPR009057">
    <property type="entry name" value="Homeodomain-like_sf"/>
</dbReference>
<dbReference type="SUPFAM" id="SSF46689">
    <property type="entry name" value="Homeodomain-like"/>
    <property type="match status" value="2"/>
</dbReference>
<keyword evidence="1" id="KW-0805">Transcription regulation</keyword>
<dbReference type="PANTHER" id="PTHR47893:SF1">
    <property type="entry name" value="REGULATORY PROTEIN PCHR"/>
    <property type="match status" value="1"/>
</dbReference>
<evidence type="ECO:0000313" key="5">
    <source>
        <dbReference type="Proteomes" id="UP001363035"/>
    </source>
</evidence>
<evidence type="ECO:0000256" key="2">
    <source>
        <dbReference type="ARBA" id="ARBA00023163"/>
    </source>
</evidence>
<protein>
    <submittedName>
        <fullName evidence="4">AraC family transcriptional regulator</fullName>
    </submittedName>
</protein>
<evidence type="ECO:0000259" key="3">
    <source>
        <dbReference type="PROSITE" id="PS01124"/>
    </source>
</evidence>
<keyword evidence="5" id="KW-1185">Reference proteome</keyword>
<comment type="caution">
    <text evidence="4">The sequence shown here is derived from an EMBL/GenBank/DDBJ whole genome shotgun (WGS) entry which is preliminary data.</text>
</comment>
<proteinExistence type="predicted"/>
<dbReference type="RefSeq" id="WP_099366321.1">
    <property type="nucleotide sequence ID" value="NZ_JAYLLN010000041.1"/>
</dbReference>
<dbReference type="PROSITE" id="PS01124">
    <property type="entry name" value="HTH_ARAC_FAMILY_2"/>
    <property type="match status" value="1"/>
</dbReference>
<dbReference type="InterPro" id="IPR018060">
    <property type="entry name" value="HTH_AraC"/>
</dbReference>
<gene>
    <name evidence="4" type="ORF">VJ786_14185</name>
</gene>
<evidence type="ECO:0000256" key="1">
    <source>
        <dbReference type="ARBA" id="ARBA00023015"/>
    </source>
</evidence>
<dbReference type="Gene3D" id="1.10.10.60">
    <property type="entry name" value="Homeodomain-like"/>
    <property type="match status" value="2"/>
</dbReference>
<dbReference type="Pfam" id="PF12833">
    <property type="entry name" value="HTH_18"/>
    <property type="match status" value="1"/>
</dbReference>
<organism evidence="4 5">
    <name type="scientific">Sphingobacterium tenebrionis</name>
    <dbReference type="NCBI Taxonomy" id="3111775"/>
    <lineage>
        <taxon>Bacteria</taxon>
        <taxon>Pseudomonadati</taxon>
        <taxon>Bacteroidota</taxon>
        <taxon>Sphingobacteriia</taxon>
        <taxon>Sphingobacteriales</taxon>
        <taxon>Sphingobacteriaceae</taxon>
        <taxon>Sphingobacterium</taxon>
    </lineage>
</organism>
<sequence length="129" mass="15301">MEASKDTRNLKCSNIDLKIIKEIKTYLEENSHEDIHIVTLVRQFGINEFKLKTIFKQVYGITVMRYLRKCRMDRAQDMLVNTDLEIKEIAFLIGFKYAHHFSKVYQAHFHVLPKDARGHIYDNLLINKS</sequence>
<dbReference type="InterPro" id="IPR053142">
    <property type="entry name" value="PchR_regulatory_protein"/>
</dbReference>
<reference evidence="4 5" key="1">
    <citation type="submission" date="2024-01" db="EMBL/GenBank/DDBJ databases">
        <title>Sphingobacterium tenebrionis sp. nov., a novel endophyte isolated from tenebrio molitor intestines.</title>
        <authorList>
            <person name="Zhang C."/>
        </authorList>
    </citation>
    <scope>NUCLEOTIDE SEQUENCE [LARGE SCALE GENOMIC DNA]</scope>
    <source>
        <strain evidence="4 5">PU5-4</strain>
    </source>
</reference>
<dbReference type="SMART" id="SM00342">
    <property type="entry name" value="HTH_ARAC"/>
    <property type="match status" value="1"/>
</dbReference>
<dbReference type="PANTHER" id="PTHR47893">
    <property type="entry name" value="REGULATORY PROTEIN PCHR"/>
    <property type="match status" value="1"/>
</dbReference>
<keyword evidence="2" id="KW-0804">Transcription</keyword>
<dbReference type="EMBL" id="JAYLLN010000041">
    <property type="protein sequence ID" value="MEI5986050.1"/>
    <property type="molecule type" value="Genomic_DNA"/>
</dbReference>
<dbReference type="Proteomes" id="UP001363035">
    <property type="component" value="Unassembled WGS sequence"/>
</dbReference>
<name>A0ABU8I8K1_9SPHI</name>
<accession>A0ABU8I8K1</accession>
<feature type="domain" description="HTH araC/xylS-type" evidence="3">
    <location>
        <begin position="21"/>
        <end position="119"/>
    </location>
</feature>
<evidence type="ECO:0000313" key="4">
    <source>
        <dbReference type="EMBL" id="MEI5986050.1"/>
    </source>
</evidence>